<dbReference type="PRINTS" id="PR01506">
    <property type="entry name" value="TATBPROTEIN"/>
</dbReference>
<dbReference type="NCBIfam" id="TIGR01410">
    <property type="entry name" value="tatB"/>
    <property type="match status" value="1"/>
</dbReference>
<keyword evidence="3 10" id="KW-1003">Cell membrane</keyword>
<feature type="compositionally biased region" description="Low complexity" evidence="11">
    <location>
        <begin position="105"/>
        <end position="127"/>
    </location>
</feature>
<keyword evidence="6 10" id="KW-0653">Protein transport</keyword>
<evidence type="ECO:0000256" key="7">
    <source>
        <dbReference type="ARBA" id="ARBA00022989"/>
    </source>
</evidence>
<proteinExistence type="inferred from homology"/>
<protein>
    <recommendedName>
        <fullName evidence="10">Sec-independent protein translocase protein TatB</fullName>
    </recommendedName>
</protein>
<evidence type="ECO:0000256" key="11">
    <source>
        <dbReference type="SAM" id="MobiDB-lite"/>
    </source>
</evidence>
<reference evidence="12 13" key="1">
    <citation type="submission" date="2017-05" db="EMBL/GenBank/DDBJ databases">
        <title>Complete and WGS of Bordetella genogroups.</title>
        <authorList>
            <person name="Spilker T."/>
            <person name="LiPuma J."/>
        </authorList>
    </citation>
    <scope>NUCLEOTIDE SEQUENCE [LARGE SCALE GENOMIC DNA]</scope>
    <source>
        <strain evidence="12 13">AU17610</strain>
    </source>
</reference>
<evidence type="ECO:0000313" key="13">
    <source>
        <dbReference type="Proteomes" id="UP000217005"/>
    </source>
</evidence>
<keyword evidence="2 10" id="KW-0813">Transport</keyword>
<dbReference type="PANTHER" id="PTHR33162">
    <property type="entry name" value="SEC-INDEPENDENT PROTEIN TRANSLOCASE PROTEIN TATA, CHLOROPLASTIC"/>
    <property type="match status" value="1"/>
</dbReference>
<comment type="similarity">
    <text evidence="10">Belongs to the TatB family.</text>
</comment>
<evidence type="ECO:0000256" key="3">
    <source>
        <dbReference type="ARBA" id="ARBA00022475"/>
    </source>
</evidence>
<dbReference type="HAMAP" id="MF_00237">
    <property type="entry name" value="TatB"/>
    <property type="match status" value="1"/>
</dbReference>
<dbReference type="EMBL" id="NEVL01000001">
    <property type="protein sequence ID" value="OZI40338.1"/>
    <property type="molecule type" value="Genomic_DNA"/>
</dbReference>
<dbReference type="Gene3D" id="1.20.5.3310">
    <property type="match status" value="1"/>
</dbReference>
<dbReference type="OrthoDB" id="9816005at2"/>
<dbReference type="InterPro" id="IPR018448">
    <property type="entry name" value="TatB"/>
</dbReference>
<comment type="subunit">
    <text evidence="10">The Tat system comprises two distinct complexes: a TatABC complex, containing multiple copies of TatA, TatB and TatC subunits, and a separate TatA complex, containing only TatA subunits. Substrates initially bind to the TatABC complex, which probably triggers association of the separate TatA complex to form the active translocon.</text>
</comment>
<sequence length="189" mass="19520">MFDVSFTELLVIGVVALVVIGPERLPKVARTVGHLLGRAQRYVNDVKSDIQREMELDELRKFKREMDDAAHDVQSSVREASDSFRATSDSLRAELDDTARAVAQSGAATPAPGTAAGSPIVSSEPSPAVAPPAVEPERRIAPPPAPAAAPVPAPAPTPAPAPVPAPAPTPAPEPSPALPPKNPSSGTQS</sequence>
<dbReference type="GO" id="GO:0008320">
    <property type="term" value="F:protein transmembrane transporter activity"/>
    <property type="evidence" value="ECO:0007669"/>
    <property type="project" value="UniProtKB-UniRule"/>
</dbReference>
<keyword evidence="8 10" id="KW-0811">Translocation</keyword>
<feature type="region of interest" description="Disordered" evidence="11">
    <location>
        <begin position="72"/>
        <end position="189"/>
    </location>
</feature>
<feature type="compositionally biased region" description="Polar residues" evidence="11">
    <location>
        <begin position="73"/>
        <end position="90"/>
    </location>
</feature>
<dbReference type="AlphaFoldDB" id="A0A261SSI5"/>
<comment type="caution">
    <text evidence="12">The sequence shown here is derived from an EMBL/GenBank/DDBJ whole genome shotgun (WGS) entry which is preliminary data.</text>
</comment>
<dbReference type="InterPro" id="IPR003369">
    <property type="entry name" value="TatA/B/E"/>
</dbReference>
<evidence type="ECO:0000313" key="12">
    <source>
        <dbReference type="EMBL" id="OZI40338.1"/>
    </source>
</evidence>
<dbReference type="GO" id="GO:0043953">
    <property type="term" value="P:protein transport by the Tat complex"/>
    <property type="evidence" value="ECO:0007669"/>
    <property type="project" value="UniProtKB-UniRule"/>
</dbReference>
<evidence type="ECO:0000256" key="4">
    <source>
        <dbReference type="ARBA" id="ARBA00022519"/>
    </source>
</evidence>
<evidence type="ECO:0000256" key="9">
    <source>
        <dbReference type="ARBA" id="ARBA00023136"/>
    </source>
</evidence>
<comment type="function">
    <text evidence="10">Part of the twin-arginine translocation (Tat) system that transports large folded proteins containing a characteristic twin-arginine motif in their signal peptide across membranes. Together with TatC, TatB is part of a receptor directly interacting with Tat signal peptides. TatB may form an oligomeric binding site that transiently accommodates folded Tat precursor proteins before their translocation.</text>
</comment>
<keyword evidence="9 10" id="KW-0472">Membrane</keyword>
<dbReference type="GO" id="GO:0033281">
    <property type="term" value="C:TAT protein transport complex"/>
    <property type="evidence" value="ECO:0007669"/>
    <property type="project" value="UniProtKB-UniRule"/>
</dbReference>
<feature type="compositionally biased region" description="Pro residues" evidence="11">
    <location>
        <begin position="141"/>
        <end position="182"/>
    </location>
</feature>
<dbReference type="RefSeq" id="WP_094824456.1">
    <property type="nucleotide sequence ID" value="NZ_NEVL01000001.1"/>
</dbReference>
<keyword evidence="7 10" id="KW-1133">Transmembrane helix</keyword>
<keyword evidence="4" id="KW-0997">Cell inner membrane</keyword>
<name>A0A261SSI5_9BORD</name>
<dbReference type="Proteomes" id="UP000217005">
    <property type="component" value="Unassembled WGS sequence"/>
</dbReference>
<dbReference type="Pfam" id="PF02416">
    <property type="entry name" value="TatA_B_E"/>
    <property type="match status" value="1"/>
</dbReference>
<evidence type="ECO:0000256" key="6">
    <source>
        <dbReference type="ARBA" id="ARBA00022927"/>
    </source>
</evidence>
<evidence type="ECO:0000256" key="10">
    <source>
        <dbReference type="HAMAP-Rule" id="MF_00237"/>
    </source>
</evidence>
<dbReference type="PANTHER" id="PTHR33162:SF1">
    <property type="entry name" value="SEC-INDEPENDENT PROTEIN TRANSLOCASE PROTEIN TATA, CHLOROPLASTIC"/>
    <property type="match status" value="1"/>
</dbReference>
<comment type="subcellular location">
    <subcellularLocation>
        <location evidence="10">Cell membrane</location>
        <topology evidence="10">Single-pass membrane protein</topology>
    </subcellularLocation>
    <subcellularLocation>
        <location evidence="1">Membrane</location>
        <topology evidence="1">Single-pass membrane protein</topology>
    </subcellularLocation>
</comment>
<evidence type="ECO:0000256" key="5">
    <source>
        <dbReference type="ARBA" id="ARBA00022692"/>
    </source>
</evidence>
<evidence type="ECO:0000256" key="8">
    <source>
        <dbReference type="ARBA" id="ARBA00023010"/>
    </source>
</evidence>
<accession>A0A261SSI5</accession>
<organism evidence="12 13">
    <name type="scientific">Bordetella genomosp. 1</name>
    <dbReference type="NCBI Taxonomy" id="1395607"/>
    <lineage>
        <taxon>Bacteria</taxon>
        <taxon>Pseudomonadati</taxon>
        <taxon>Pseudomonadota</taxon>
        <taxon>Betaproteobacteria</taxon>
        <taxon>Burkholderiales</taxon>
        <taxon>Alcaligenaceae</taxon>
        <taxon>Bordetella</taxon>
    </lineage>
</organism>
<gene>
    <name evidence="10 12" type="primary">tatB</name>
    <name evidence="12" type="ORF">CEG14_00795</name>
</gene>
<keyword evidence="5 10" id="KW-0812">Transmembrane</keyword>
<evidence type="ECO:0000256" key="1">
    <source>
        <dbReference type="ARBA" id="ARBA00004167"/>
    </source>
</evidence>
<evidence type="ECO:0000256" key="2">
    <source>
        <dbReference type="ARBA" id="ARBA00022448"/>
    </source>
</evidence>